<dbReference type="CDD" id="cd03450">
    <property type="entry name" value="NodN"/>
    <property type="match status" value="1"/>
</dbReference>
<dbReference type="EMBL" id="MASR01000001">
    <property type="protein sequence ID" value="OFE13878.1"/>
    <property type="molecule type" value="Genomic_DNA"/>
</dbReference>
<organism evidence="2 3">
    <name type="scientific">Pseudohongiella acticola</name>
    <dbReference type="NCBI Taxonomy" id="1524254"/>
    <lineage>
        <taxon>Bacteria</taxon>
        <taxon>Pseudomonadati</taxon>
        <taxon>Pseudomonadota</taxon>
        <taxon>Gammaproteobacteria</taxon>
        <taxon>Pseudomonadales</taxon>
        <taxon>Pseudohongiellaceae</taxon>
        <taxon>Pseudohongiella</taxon>
    </lineage>
</organism>
<feature type="domain" description="MaoC-like" evidence="1">
    <location>
        <begin position="21"/>
        <end position="128"/>
    </location>
</feature>
<dbReference type="STRING" id="1524254.PHACT_02255"/>
<sequence>MTQDDKTLPLRVSLETAQLYIGKEVGVTKWFPVTQDRVNRFADATGDFQFIHIDKERSARETCYDGTIAHGMLTMALVPTFATQGSLKILGSRQSIIYGLDRVRFLNPIRIGKRIRGRFTLLSAQERSTDEVLMRHAVSIEIEGEEKPALIADWIVMYALSSEETTLSVSEARSTANMSPSTFKAAG</sequence>
<evidence type="ECO:0000313" key="3">
    <source>
        <dbReference type="Proteomes" id="UP000175669"/>
    </source>
</evidence>
<dbReference type="PANTHER" id="PTHR42993">
    <property type="entry name" value="MAOC-LIKE DEHYDRATASE DOMAIN-CONTAINING PROTEIN"/>
    <property type="match status" value="1"/>
</dbReference>
<evidence type="ECO:0000313" key="2">
    <source>
        <dbReference type="EMBL" id="OFE13878.1"/>
    </source>
</evidence>
<dbReference type="InterPro" id="IPR002539">
    <property type="entry name" value="MaoC-like_dom"/>
</dbReference>
<dbReference type="Pfam" id="PF01575">
    <property type="entry name" value="MaoC_dehydratas"/>
    <property type="match status" value="1"/>
</dbReference>
<accession>A0A1E8CN61</accession>
<protein>
    <recommendedName>
        <fullName evidence="1">MaoC-like domain-containing protein</fullName>
    </recommendedName>
</protein>
<dbReference type="Gene3D" id="3.10.129.10">
    <property type="entry name" value="Hotdog Thioesterase"/>
    <property type="match status" value="1"/>
</dbReference>
<reference evidence="3" key="1">
    <citation type="submission" date="2016-07" db="EMBL/GenBank/DDBJ databases">
        <authorList>
            <person name="Florea S."/>
            <person name="Webb J.S."/>
            <person name="Jaromczyk J."/>
            <person name="Schardl C.L."/>
        </authorList>
    </citation>
    <scope>NUCLEOTIDE SEQUENCE [LARGE SCALE GENOMIC DNA]</scope>
    <source>
        <strain evidence="3">KCTC 42131</strain>
    </source>
</reference>
<keyword evidence="3" id="KW-1185">Reference proteome</keyword>
<dbReference type="InterPro" id="IPR039375">
    <property type="entry name" value="NodN-like"/>
</dbReference>
<dbReference type="AlphaFoldDB" id="A0A1E8CN61"/>
<comment type="caution">
    <text evidence="2">The sequence shown here is derived from an EMBL/GenBank/DDBJ whole genome shotgun (WGS) entry which is preliminary data.</text>
</comment>
<dbReference type="InterPro" id="IPR029069">
    <property type="entry name" value="HotDog_dom_sf"/>
</dbReference>
<proteinExistence type="predicted"/>
<dbReference type="Proteomes" id="UP000175669">
    <property type="component" value="Unassembled WGS sequence"/>
</dbReference>
<name>A0A1E8CN61_9GAMM</name>
<dbReference type="SUPFAM" id="SSF54637">
    <property type="entry name" value="Thioesterase/thiol ester dehydrase-isomerase"/>
    <property type="match status" value="1"/>
</dbReference>
<gene>
    <name evidence="2" type="ORF">PHACT_02255</name>
</gene>
<evidence type="ECO:0000259" key="1">
    <source>
        <dbReference type="Pfam" id="PF01575"/>
    </source>
</evidence>
<dbReference type="PANTHER" id="PTHR42993:SF1">
    <property type="entry name" value="MAOC-LIKE DEHYDRATASE DOMAIN-CONTAINING PROTEIN"/>
    <property type="match status" value="1"/>
</dbReference>